<dbReference type="Proteomes" id="UP000574390">
    <property type="component" value="Unassembled WGS sequence"/>
</dbReference>
<sequence length="143" mass="15949">GTTFLDYFTWSPTMPPWGHLSPSASDEVQRGTKSHLDRIGIAIDKTIEDFAWKRRRLFSAAGSRPSRETRAGARRLKNILSPKLAVLTASRVLAVAATDMSDEGVNVSTEDDFEALYRTCLSRQSGYSRSKHRRTPKSLPPIV</sequence>
<feature type="region of interest" description="Disordered" evidence="1">
    <location>
        <begin position="124"/>
        <end position="143"/>
    </location>
</feature>
<name>A0A7J6RWX1_PEROL</name>
<proteinExistence type="predicted"/>
<feature type="non-terminal residue" evidence="2">
    <location>
        <position position="1"/>
    </location>
</feature>
<dbReference type="EMBL" id="JABANM010019584">
    <property type="protein sequence ID" value="KAF4724230.1"/>
    <property type="molecule type" value="Genomic_DNA"/>
</dbReference>
<reference evidence="2 3" key="1">
    <citation type="submission" date="2020-04" db="EMBL/GenBank/DDBJ databases">
        <title>Perkinsus olseni comparative genomics.</title>
        <authorList>
            <person name="Bogema D.R."/>
        </authorList>
    </citation>
    <scope>NUCLEOTIDE SEQUENCE [LARGE SCALE GENOMIC DNA]</scope>
    <source>
        <strain evidence="2">ATCC PRA-205</strain>
    </source>
</reference>
<comment type="caution">
    <text evidence="2">The sequence shown here is derived from an EMBL/GenBank/DDBJ whole genome shotgun (WGS) entry which is preliminary data.</text>
</comment>
<accession>A0A7J6RWX1</accession>
<feature type="non-terminal residue" evidence="2">
    <location>
        <position position="143"/>
    </location>
</feature>
<evidence type="ECO:0000313" key="2">
    <source>
        <dbReference type="EMBL" id="KAF4724230.1"/>
    </source>
</evidence>
<evidence type="ECO:0000313" key="3">
    <source>
        <dbReference type="Proteomes" id="UP000574390"/>
    </source>
</evidence>
<dbReference type="AlphaFoldDB" id="A0A7J6RWX1"/>
<organism evidence="2 3">
    <name type="scientific">Perkinsus olseni</name>
    <name type="common">Perkinsus atlanticus</name>
    <dbReference type="NCBI Taxonomy" id="32597"/>
    <lineage>
        <taxon>Eukaryota</taxon>
        <taxon>Sar</taxon>
        <taxon>Alveolata</taxon>
        <taxon>Perkinsozoa</taxon>
        <taxon>Perkinsea</taxon>
        <taxon>Perkinsida</taxon>
        <taxon>Perkinsidae</taxon>
        <taxon>Perkinsus</taxon>
    </lineage>
</organism>
<protein>
    <submittedName>
        <fullName evidence="2">Uncharacterized protein</fullName>
    </submittedName>
</protein>
<gene>
    <name evidence="2" type="ORF">FOZ62_012102</name>
</gene>
<evidence type="ECO:0000256" key="1">
    <source>
        <dbReference type="SAM" id="MobiDB-lite"/>
    </source>
</evidence>